<sequence>MNPIDLNENMDISHTFKDTSRDFNNLRNTTNHEYLKKMQDILASTEFPNGFDTWNVQERHDWMYRNITELFQNTPESLQHIIPAFIRPLDINRSQETLPEWMDMDKYRRGQKFVHDNYGSITISLLASTVYINTFDDVLKPVIISKKSHTPYLAFKRYLSTLTRILSWLTGEPWVKETKAYKDLKMTRQKHAHINTKMSKLSNEQFAVEAKIADPLSLERETFLKTFATECPFKKLGQRPYKTLNASSVTTDFVNNGTMFNVQGGIITLIIIYSQNIGIQDITDDDLEAYCHMWKCYGYLLGMEDEYNFCNGSLEQIKQRARDFSQYWVTVNFTDIASQWIHIMRCIAESINYYPLIWTSDKTMILFFTKALNVNMPNLYASLSYKDWIIYNFYNFLFHHALKFSIIRSIVNRLTHHILETASSYGPDKLAELREKSRKHLLEFSNKS</sequence>
<organism evidence="1 2">
    <name type="scientific">Dinoponera quadriceps</name>
    <name type="common">South American ant</name>
    <dbReference type="NCBI Taxonomy" id="609295"/>
    <lineage>
        <taxon>Eukaryota</taxon>
        <taxon>Metazoa</taxon>
        <taxon>Ecdysozoa</taxon>
        <taxon>Arthropoda</taxon>
        <taxon>Hexapoda</taxon>
        <taxon>Insecta</taxon>
        <taxon>Pterygota</taxon>
        <taxon>Neoptera</taxon>
        <taxon>Endopterygota</taxon>
        <taxon>Hymenoptera</taxon>
        <taxon>Apocrita</taxon>
        <taxon>Aculeata</taxon>
        <taxon>Formicoidea</taxon>
        <taxon>Formicidae</taxon>
        <taxon>Ponerinae</taxon>
        <taxon>Ponerini</taxon>
        <taxon>Dinoponera</taxon>
    </lineage>
</organism>
<keyword evidence="1" id="KW-1185">Reference proteome</keyword>
<dbReference type="PANTHER" id="PTHR37159">
    <property type="entry name" value="GH11867P"/>
    <property type="match status" value="1"/>
</dbReference>
<dbReference type="OrthoDB" id="6361347at2759"/>
<reference evidence="2" key="1">
    <citation type="submission" date="2025-08" db="UniProtKB">
        <authorList>
            <consortium name="RefSeq"/>
        </authorList>
    </citation>
    <scope>IDENTIFICATION</scope>
</reference>
<proteinExistence type="predicted"/>
<dbReference type="KEGG" id="dqu:106746620"/>
<dbReference type="GeneID" id="106746620"/>
<accession>A0A6P3XKF0</accession>
<dbReference type="Proteomes" id="UP000515204">
    <property type="component" value="Unplaced"/>
</dbReference>
<evidence type="ECO:0000313" key="2">
    <source>
        <dbReference type="RefSeq" id="XP_014478875.1"/>
    </source>
</evidence>
<gene>
    <name evidence="2" type="primary">LOC106746620</name>
</gene>
<dbReference type="AlphaFoldDB" id="A0A6P3XKF0"/>
<protein>
    <submittedName>
        <fullName evidence="2">Uncharacterized protein LOC106746620 isoform X1</fullName>
    </submittedName>
</protein>
<evidence type="ECO:0000313" key="1">
    <source>
        <dbReference type="Proteomes" id="UP000515204"/>
    </source>
</evidence>
<dbReference type="RefSeq" id="XP_014478875.1">
    <property type="nucleotide sequence ID" value="XM_014623389.1"/>
</dbReference>
<name>A0A6P3XKF0_DINQU</name>
<dbReference type="PANTHER" id="PTHR37159:SF1">
    <property type="entry name" value="GH11867P"/>
    <property type="match status" value="1"/>
</dbReference>